<feature type="transmembrane region" description="Helical" evidence="6">
    <location>
        <begin position="231"/>
        <end position="250"/>
    </location>
</feature>
<dbReference type="CDD" id="cd06579">
    <property type="entry name" value="TM_PBP1_transp_AraH_like"/>
    <property type="match status" value="2"/>
</dbReference>
<dbReference type="PANTHER" id="PTHR32196">
    <property type="entry name" value="ABC TRANSPORTER PERMEASE PROTEIN YPHD-RELATED-RELATED"/>
    <property type="match status" value="1"/>
</dbReference>
<organism evidence="7 8">
    <name type="scientific">Variovorax paradoxus</name>
    <dbReference type="NCBI Taxonomy" id="34073"/>
    <lineage>
        <taxon>Bacteria</taxon>
        <taxon>Pseudomonadati</taxon>
        <taxon>Pseudomonadota</taxon>
        <taxon>Betaproteobacteria</taxon>
        <taxon>Burkholderiales</taxon>
        <taxon>Comamonadaceae</taxon>
        <taxon>Variovorax</taxon>
    </lineage>
</organism>
<evidence type="ECO:0000256" key="4">
    <source>
        <dbReference type="ARBA" id="ARBA00022989"/>
    </source>
</evidence>
<dbReference type="PANTHER" id="PTHR32196:SF63">
    <property type="entry name" value="INNER MEMBRANE ABC TRANSPORTER PERMEASE PROTEIN YJFF"/>
    <property type="match status" value="1"/>
</dbReference>
<evidence type="ECO:0000256" key="6">
    <source>
        <dbReference type="SAM" id="Phobius"/>
    </source>
</evidence>
<feature type="transmembrane region" description="Helical" evidence="6">
    <location>
        <begin position="599"/>
        <end position="619"/>
    </location>
</feature>
<keyword evidence="2" id="KW-1003">Cell membrane</keyword>
<comment type="caution">
    <text evidence="7">The sequence shown here is derived from an EMBL/GenBank/DDBJ whole genome shotgun (WGS) entry which is preliminary data.</text>
</comment>
<dbReference type="Proteomes" id="UP000249135">
    <property type="component" value="Unassembled WGS sequence"/>
</dbReference>
<sequence>MPDTTPSPGPGLLARAMQHRLTWPLVTLALLLVANAAFNPGFLHLEWRDGHLYGSLIDILNRAAPLMVVALGMTLVIATRGIDISVGAVVAISAAVAAWMIGGAVDGSARFGLAAAVAAALAVALLCGLWNGVLVAGAGMQPIIATLILMVAGRGVAQLVTDGQILTIYHKPFFFIGGGYLLGLPFSLFVAGAVFALLFVLCTRTALGLFIQAIGINPVAARVAGVRARRLTLAVYAVCGLCAGLAGLLISSNVKSADGNNAGQLLELDAILAVTLGGTLLTGGRFSLVGSVIGALIIQTLTYAIYSLGVPPEINLVVKAAVVFAVMLLQSAEFRATLRAHLPAAARPAPARAAPATRRRGLDPKYLPLAATIALFVCVATAGSLRYDGFFSAQVFLNLLIDNAFLIVVAVGMTFVILTGGIDLSVGSVIALSTMVAAALVEHRGWPPAAAIALVLVMGTGFGTVMGWLIERFRLQPFIVTLAGMFLARGLCYLISIDSIAITQEGYTELAQWRLPLGESASLSVGAVIALVVLLAGIFVAHYTPFGRTVYAIGGNEAAARLMGLPVRRTVVGAYALSGFCASLAGVIFTFYMLSGYGLHAVGMELDAIAAVVIGGTLLSGGVGYVAGTLFGVLMLGIIQTLIAFDGTLSSWWTRIVVGVLLFVFCLLQRFIATRVPRR</sequence>
<dbReference type="InterPro" id="IPR001851">
    <property type="entry name" value="ABC_transp_permease"/>
</dbReference>
<evidence type="ECO:0000256" key="3">
    <source>
        <dbReference type="ARBA" id="ARBA00022692"/>
    </source>
</evidence>
<feature type="transmembrane region" description="Helical" evidence="6">
    <location>
        <begin position="84"/>
        <end position="104"/>
    </location>
</feature>
<feature type="transmembrane region" description="Helical" evidence="6">
    <location>
        <begin position="521"/>
        <end position="541"/>
    </location>
</feature>
<keyword evidence="5 6" id="KW-0472">Membrane</keyword>
<dbReference type="NCBIfam" id="NF008630">
    <property type="entry name" value="PRK11618.1"/>
    <property type="match status" value="1"/>
</dbReference>
<evidence type="ECO:0000313" key="7">
    <source>
        <dbReference type="EMBL" id="PZQ75006.1"/>
    </source>
</evidence>
<dbReference type="GO" id="GO:0005886">
    <property type="term" value="C:plasma membrane"/>
    <property type="evidence" value="ECO:0007669"/>
    <property type="project" value="UniProtKB-SubCell"/>
</dbReference>
<evidence type="ECO:0000256" key="2">
    <source>
        <dbReference type="ARBA" id="ARBA00022475"/>
    </source>
</evidence>
<dbReference type="AlphaFoldDB" id="A0A2W5QCG8"/>
<dbReference type="GO" id="GO:0022857">
    <property type="term" value="F:transmembrane transporter activity"/>
    <property type="evidence" value="ECO:0007669"/>
    <property type="project" value="InterPro"/>
</dbReference>
<feature type="transmembrane region" description="Helical" evidence="6">
    <location>
        <begin position="651"/>
        <end position="673"/>
    </location>
</feature>
<feature type="transmembrane region" description="Helical" evidence="6">
    <location>
        <begin position="477"/>
        <end position="501"/>
    </location>
</feature>
<comment type="subcellular location">
    <subcellularLocation>
        <location evidence="1">Cell membrane</location>
        <topology evidence="1">Multi-pass membrane protein</topology>
    </subcellularLocation>
</comment>
<keyword evidence="4 6" id="KW-1133">Transmembrane helix</keyword>
<feature type="transmembrane region" description="Helical" evidence="6">
    <location>
        <begin position="366"/>
        <end position="385"/>
    </location>
</feature>
<keyword evidence="3 6" id="KW-0812">Transmembrane</keyword>
<feature type="transmembrane region" description="Helical" evidence="6">
    <location>
        <begin position="288"/>
        <end position="308"/>
    </location>
</feature>
<feature type="transmembrane region" description="Helical" evidence="6">
    <location>
        <begin position="571"/>
        <end position="593"/>
    </location>
</feature>
<reference evidence="7 8" key="1">
    <citation type="submission" date="2017-08" db="EMBL/GenBank/DDBJ databases">
        <title>Infants hospitalized years apart are colonized by the same room-sourced microbial strains.</title>
        <authorList>
            <person name="Brooks B."/>
            <person name="Olm M.R."/>
            <person name="Firek B.A."/>
            <person name="Baker R."/>
            <person name="Thomas B.C."/>
            <person name="Morowitz M.J."/>
            <person name="Banfield J.F."/>
        </authorList>
    </citation>
    <scope>NUCLEOTIDE SEQUENCE [LARGE SCALE GENOMIC DNA]</scope>
    <source>
        <strain evidence="7">S2_005_003_R2_41</strain>
    </source>
</reference>
<feature type="transmembrane region" description="Helical" evidence="6">
    <location>
        <begin position="424"/>
        <end position="441"/>
    </location>
</feature>
<feature type="transmembrane region" description="Helical" evidence="6">
    <location>
        <begin position="111"/>
        <end position="131"/>
    </location>
</feature>
<feature type="transmembrane region" description="Helical" evidence="6">
    <location>
        <begin position="59"/>
        <end position="78"/>
    </location>
</feature>
<name>A0A2W5QCG8_VARPD</name>
<protein>
    <submittedName>
        <fullName evidence="7">Sugar ABC transporter permease YjfF</fullName>
    </submittedName>
</protein>
<feature type="transmembrane region" description="Helical" evidence="6">
    <location>
        <begin position="173"/>
        <end position="200"/>
    </location>
</feature>
<feature type="transmembrane region" description="Helical" evidence="6">
    <location>
        <begin position="143"/>
        <end position="161"/>
    </location>
</feature>
<evidence type="ECO:0000256" key="5">
    <source>
        <dbReference type="ARBA" id="ARBA00023136"/>
    </source>
</evidence>
<feature type="transmembrane region" description="Helical" evidence="6">
    <location>
        <begin position="20"/>
        <end position="38"/>
    </location>
</feature>
<accession>A0A2W5QCG8</accession>
<dbReference type="EMBL" id="QFPP01000104">
    <property type="protein sequence ID" value="PZQ75006.1"/>
    <property type="molecule type" value="Genomic_DNA"/>
</dbReference>
<feature type="transmembrane region" description="Helical" evidence="6">
    <location>
        <begin position="447"/>
        <end position="470"/>
    </location>
</feature>
<evidence type="ECO:0000313" key="8">
    <source>
        <dbReference type="Proteomes" id="UP000249135"/>
    </source>
</evidence>
<dbReference type="Pfam" id="PF02653">
    <property type="entry name" value="BPD_transp_2"/>
    <property type="match status" value="2"/>
</dbReference>
<evidence type="ECO:0000256" key="1">
    <source>
        <dbReference type="ARBA" id="ARBA00004651"/>
    </source>
</evidence>
<proteinExistence type="predicted"/>
<gene>
    <name evidence="7" type="ORF">DI563_10745</name>
</gene>
<feature type="transmembrane region" description="Helical" evidence="6">
    <location>
        <begin position="391"/>
        <end position="417"/>
    </location>
</feature>